<comment type="caution">
    <text evidence="3">The sequence shown here is derived from an EMBL/GenBank/DDBJ whole genome shotgun (WGS) entry which is preliminary data.</text>
</comment>
<organism evidence="3 4">
    <name type="scientific">Streptomyces fragilis</name>
    <dbReference type="NCBI Taxonomy" id="67301"/>
    <lineage>
        <taxon>Bacteria</taxon>
        <taxon>Bacillati</taxon>
        <taxon>Actinomycetota</taxon>
        <taxon>Actinomycetes</taxon>
        <taxon>Kitasatosporales</taxon>
        <taxon>Streptomycetaceae</taxon>
        <taxon>Streptomyces</taxon>
    </lineage>
</organism>
<feature type="compositionally biased region" description="Low complexity" evidence="1">
    <location>
        <begin position="1"/>
        <end position="10"/>
    </location>
</feature>
<keyword evidence="2" id="KW-1133">Transmembrane helix</keyword>
<feature type="compositionally biased region" description="Basic and acidic residues" evidence="1">
    <location>
        <begin position="12"/>
        <end position="44"/>
    </location>
</feature>
<keyword evidence="2" id="KW-0812">Transmembrane</keyword>
<name>A0ABV2YCD5_9ACTN</name>
<proteinExistence type="predicted"/>
<keyword evidence="2" id="KW-0472">Membrane</keyword>
<feature type="region of interest" description="Disordered" evidence="1">
    <location>
        <begin position="1"/>
        <end position="69"/>
    </location>
</feature>
<sequence length="513" mass="53119">MKDDALPAGGPDDGRDHEPHDVTAPRDGARPHGDTAPGPRHDPQGDTAPGPPHEAQGDTALAPRHDPPRRRLAVAAVAAAVLAVAGIGTYAASSTGGPAAASPAGPPEPEPLVLDGYGAVPQGLTFRAAGELPDGPDTAPVYRPEGQVPRQRVAALAEALGLEDTPREEGTVWKAGEELTVDRRAPASWTFHRDPSGGKTPVDRGRAERAAAPVLKAAGQSDARVAAGGTFGAERTVDADPVVGGLPTHGWTTALRVGPDARVTSGAGALADPVRGDSYPLVDAEAALKDLDRLSSGIGRAPEPGCASAVPAEPGGDTAQEGPAGRPSAVPPAHECTPEAPLKRRTATVESAEFGLAAHLVDGRQTLVPSWTFAVRLPDRGGLLRLSHPAVDPAYLTTGEEPPAERPSPRPTGPDDGTAAGRARVTGYRAEDGRLTVAFEAGVCSDFTVRTEEKAGRVEVTVLDKPWPDRVCIMIAKIHHRTVELERPLGDRAVVDSDGHPVPREKAPRPTPR</sequence>
<dbReference type="EMBL" id="JBEZUR010000002">
    <property type="protein sequence ID" value="MEU3553191.1"/>
    <property type="molecule type" value="Genomic_DNA"/>
</dbReference>
<gene>
    <name evidence="3" type="ORF">AB0E65_02960</name>
</gene>
<feature type="region of interest" description="Disordered" evidence="1">
    <location>
        <begin position="394"/>
        <end position="421"/>
    </location>
</feature>
<evidence type="ECO:0000256" key="2">
    <source>
        <dbReference type="SAM" id="Phobius"/>
    </source>
</evidence>
<feature type="region of interest" description="Disordered" evidence="1">
    <location>
        <begin position="489"/>
        <end position="513"/>
    </location>
</feature>
<evidence type="ECO:0000313" key="4">
    <source>
        <dbReference type="Proteomes" id="UP001550850"/>
    </source>
</evidence>
<dbReference type="Proteomes" id="UP001550850">
    <property type="component" value="Unassembled WGS sequence"/>
</dbReference>
<evidence type="ECO:0000313" key="3">
    <source>
        <dbReference type="EMBL" id="MEU3553191.1"/>
    </source>
</evidence>
<dbReference type="RefSeq" id="WP_159105630.1">
    <property type="nucleotide sequence ID" value="NZ_BEVZ01000003.1"/>
</dbReference>
<reference evidence="3 4" key="1">
    <citation type="submission" date="2024-06" db="EMBL/GenBank/DDBJ databases">
        <title>The Natural Products Discovery Center: Release of the First 8490 Sequenced Strains for Exploring Actinobacteria Biosynthetic Diversity.</title>
        <authorList>
            <person name="Kalkreuter E."/>
            <person name="Kautsar S.A."/>
            <person name="Yang D."/>
            <person name="Bader C.D."/>
            <person name="Teijaro C.N."/>
            <person name="Fluegel L."/>
            <person name="Davis C.M."/>
            <person name="Simpson J.R."/>
            <person name="Lauterbach L."/>
            <person name="Steele A.D."/>
            <person name="Gui C."/>
            <person name="Meng S."/>
            <person name="Li G."/>
            <person name="Viehrig K."/>
            <person name="Ye F."/>
            <person name="Su P."/>
            <person name="Kiefer A.F."/>
            <person name="Nichols A."/>
            <person name="Cepeda A.J."/>
            <person name="Yan W."/>
            <person name="Fan B."/>
            <person name="Jiang Y."/>
            <person name="Adhikari A."/>
            <person name="Zheng C.-J."/>
            <person name="Schuster L."/>
            <person name="Cowan T.M."/>
            <person name="Smanski M.J."/>
            <person name="Chevrette M.G."/>
            <person name="De Carvalho L.P.S."/>
            <person name="Shen B."/>
        </authorList>
    </citation>
    <scope>NUCLEOTIDE SEQUENCE [LARGE SCALE GENOMIC DNA]</scope>
    <source>
        <strain evidence="3 4">NPDC038104</strain>
    </source>
</reference>
<feature type="transmembrane region" description="Helical" evidence="2">
    <location>
        <begin position="72"/>
        <end position="92"/>
    </location>
</feature>
<accession>A0ABV2YCD5</accession>
<protein>
    <recommendedName>
        <fullName evidence="5">Large membrane protein</fullName>
    </recommendedName>
</protein>
<feature type="region of interest" description="Disordered" evidence="1">
    <location>
        <begin position="299"/>
        <end position="339"/>
    </location>
</feature>
<evidence type="ECO:0008006" key="5">
    <source>
        <dbReference type="Google" id="ProtNLM"/>
    </source>
</evidence>
<evidence type="ECO:0000256" key="1">
    <source>
        <dbReference type="SAM" id="MobiDB-lite"/>
    </source>
</evidence>
<keyword evidence="4" id="KW-1185">Reference proteome</keyword>